<evidence type="ECO:0008006" key="3">
    <source>
        <dbReference type="Google" id="ProtNLM"/>
    </source>
</evidence>
<proteinExistence type="predicted"/>
<dbReference type="AlphaFoldDB" id="A0A4C1TZ85"/>
<sequence>MMQTKVTATGSLSDIVLQVAYASDTNNVHQPSKNSTLRGVDLEIFTLAQSESKAIADRVLEDSLNTLQGIELVST</sequence>
<accession>A0A4C1TZ85</accession>
<gene>
    <name evidence="1" type="ORF">EVAR_20448_1</name>
</gene>
<name>A0A4C1TZ85_EUMVA</name>
<comment type="caution">
    <text evidence="1">The sequence shown here is derived from an EMBL/GenBank/DDBJ whole genome shotgun (WGS) entry which is preliminary data.</text>
</comment>
<protein>
    <recommendedName>
        <fullName evidence="3">DUF1659 domain-containing protein</fullName>
    </recommendedName>
</protein>
<reference evidence="1 2" key="1">
    <citation type="journal article" date="2019" name="Commun. Biol.">
        <title>The bagworm genome reveals a unique fibroin gene that provides high tensile strength.</title>
        <authorList>
            <person name="Kono N."/>
            <person name="Nakamura H."/>
            <person name="Ohtoshi R."/>
            <person name="Tomita M."/>
            <person name="Numata K."/>
            <person name="Arakawa K."/>
        </authorList>
    </citation>
    <scope>NUCLEOTIDE SEQUENCE [LARGE SCALE GENOMIC DNA]</scope>
</reference>
<organism evidence="1 2">
    <name type="scientific">Eumeta variegata</name>
    <name type="common">Bagworm moth</name>
    <name type="synonym">Eumeta japonica</name>
    <dbReference type="NCBI Taxonomy" id="151549"/>
    <lineage>
        <taxon>Eukaryota</taxon>
        <taxon>Metazoa</taxon>
        <taxon>Ecdysozoa</taxon>
        <taxon>Arthropoda</taxon>
        <taxon>Hexapoda</taxon>
        <taxon>Insecta</taxon>
        <taxon>Pterygota</taxon>
        <taxon>Neoptera</taxon>
        <taxon>Endopterygota</taxon>
        <taxon>Lepidoptera</taxon>
        <taxon>Glossata</taxon>
        <taxon>Ditrysia</taxon>
        <taxon>Tineoidea</taxon>
        <taxon>Psychidae</taxon>
        <taxon>Oiketicinae</taxon>
        <taxon>Eumeta</taxon>
    </lineage>
</organism>
<keyword evidence="2" id="KW-1185">Reference proteome</keyword>
<evidence type="ECO:0000313" key="2">
    <source>
        <dbReference type="Proteomes" id="UP000299102"/>
    </source>
</evidence>
<dbReference type="EMBL" id="BGZK01000102">
    <property type="protein sequence ID" value="GBP18916.1"/>
    <property type="molecule type" value="Genomic_DNA"/>
</dbReference>
<dbReference type="Proteomes" id="UP000299102">
    <property type="component" value="Unassembled WGS sequence"/>
</dbReference>
<evidence type="ECO:0000313" key="1">
    <source>
        <dbReference type="EMBL" id="GBP18916.1"/>
    </source>
</evidence>